<feature type="transmembrane region" description="Helical" evidence="7">
    <location>
        <begin position="271"/>
        <end position="293"/>
    </location>
</feature>
<accession>A0A5E4XQQ2</accession>
<feature type="transmembrane region" description="Helical" evidence="7">
    <location>
        <begin position="43"/>
        <end position="64"/>
    </location>
</feature>
<evidence type="ECO:0000256" key="6">
    <source>
        <dbReference type="ARBA" id="ARBA00023136"/>
    </source>
</evidence>
<evidence type="ECO:0000259" key="8">
    <source>
        <dbReference type="PROSITE" id="PS50928"/>
    </source>
</evidence>
<dbReference type="CDD" id="cd06261">
    <property type="entry name" value="TM_PBP2"/>
    <property type="match status" value="1"/>
</dbReference>
<comment type="similarity">
    <text evidence="7">Belongs to the binding-protein-dependent transport system permease family.</text>
</comment>
<name>A0A5E4XQQ2_9BURK</name>
<evidence type="ECO:0000256" key="4">
    <source>
        <dbReference type="ARBA" id="ARBA00022692"/>
    </source>
</evidence>
<evidence type="ECO:0000256" key="7">
    <source>
        <dbReference type="RuleBase" id="RU363032"/>
    </source>
</evidence>
<dbReference type="GO" id="GO:0055085">
    <property type="term" value="P:transmembrane transport"/>
    <property type="evidence" value="ECO:0007669"/>
    <property type="project" value="InterPro"/>
</dbReference>
<feature type="domain" description="ABC transmembrane type-1" evidence="8">
    <location>
        <begin position="104"/>
        <end position="293"/>
    </location>
</feature>
<evidence type="ECO:0000256" key="3">
    <source>
        <dbReference type="ARBA" id="ARBA00022475"/>
    </source>
</evidence>
<evidence type="ECO:0000313" key="9">
    <source>
        <dbReference type="EMBL" id="VVE38644.1"/>
    </source>
</evidence>
<dbReference type="GO" id="GO:0005886">
    <property type="term" value="C:plasma membrane"/>
    <property type="evidence" value="ECO:0007669"/>
    <property type="project" value="UniProtKB-SubCell"/>
</dbReference>
<protein>
    <submittedName>
        <fullName evidence="9">Glutathione transport system permease protein GsiD</fullName>
    </submittedName>
</protein>
<keyword evidence="10" id="KW-1185">Reference proteome</keyword>
<dbReference type="Gene3D" id="1.10.3720.10">
    <property type="entry name" value="MetI-like"/>
    <property type="match status" value="1"/>
</dbReference>
<dbReference type="EMBL" id="CABPSC010000020">
    <property type="protein sequence ID" value="VVE38644.1"/>
    <property type="molecule type" value="Genomic_DNA"/>
</dbReference>
<evidence type="ECO:0000256" key="5">
    <source>
        <dbReference type="ARBA" id="ARBA00022989"/>
    </source>
</evidence>
<organism evidence="9 10">
    <name type="scientific">Pandoraea nosoerga</name>
    <dbReference type="NCBI Taxonomy" id="2508296"/>
    <lineage>
        <taxon>Bacteria</taxon>
        <taxon>Pseudomonadati</taxon>
        <taxon>Pseudomonadota</taxon>
        <taxon>Betaproteobacteria</taxon>
        <taxon>Burkholderiales</taxon>
        <taxon>Burkholderiaceae</taxon>
        <taxon>Pandoraea</taxon>
    </lineage>
</organism>
<dbReference type="PROSITE" id="PS50928">
    <property type="entry name" value="ABC_TM1"/>
    <property type="match status" value="1"/>
</dbReference>
<sequence>MAALPTTPPSPNTPATGIAPAAAVAAAPRRRYRGLRKFVRNRAAVAGAVIVAFAVIVALFAPWLSPHDPIATSFLAVRQAPGALHWFGTDELGRDVLARMIYGARASLAAGVVSVGIAVIVGVPLGLLAGYFGRWADAIVSRLADALLSIPFLILAIAMAAFLGASLTNAMIAIGVSAMPRFVRLARAQALTVKAEEYVEGARAIGLTHTRIIVRYILPNVLPPIIVQASLTVATAIIAEASLSFLGLGQLPPAPSWGSMLNTAKDFVEQAPWMSIFPGIAIFLTVLGFNLLGDGLRDALDPREQ</sequence>
<dbReference type="Pfam" id="PF00528">
    <property type="entry name" value="BPD_transp_1"/>
    <property type="match status" value="1"/>
</dbReference>
<proteinExistence type="inferred from homology"/>
<evidence type="ECO:0000256" key="1">
    <source>
        <dbReference type="ARBA" id="ARBA00004651"/>
    </source>
</evidence>
<dbReference type="SUPFAM" id="SSF161098">
    <property type="entry name" value="MetI-like"/>
    <property type="match status" value="1"/>
</dbReference>
<keyword evidence="3" id="KW-1003">Cell membrane</keyword>
<dbReference type="RefSeq" id="WP_241014123.1">
    <property type="nucleotide sequence ID" value="NZ_CABPSC010000020.1"/>
</dbReference>
<dbReference type="InterPro" id="IPR050366">
    <property type="entry name" value="BP-dependent_transpt_permease"/>
</dbReference>
<feature type="transmembrane region" description="Helical" evidence="7">
    <location>
        <begin position="70"/>
        <end position="87"/>
    </location>
</feature>
<dbReference type="InterPro" id="IPR025966">
    <property type="entry name" value="OppC_N"/>
</dbReference>
<dbReference type="InterPro" id="IPR035906">
    <property type="entry name" value="MetI-like_sf"/>
</dbReference>
<keyword evidence="4 7" id="KW-0812">Transmembrane</keyword>
<dbReference type="PANTHER" id="PTHR43386">
    <property type="entry name" value="OLIGOPEPTIDE TRANSPORT SYSTEM PERMEASE PROTEIN APPC"/>
    <property type="match status" value="1"/>
</dbReference>
<feature type="transmembrane region" description="Helical" evidence="7">
    <location>
        <begin position="108"/>
        <end position="132"/>
    </location>
</feature>
<reference evidence="9 10" key="1">
    <citation type="submission" date="2019-08" db="EMBL/GenBank/DDBJ databases">
        <authorList>
            <person name="Peeters C."/>
        </authorList>
    </citation>
    <scope>NUCLEOTIDE SEQUENCE [LARGE SCALE GENOMIC DNA]</scope>
    <source>
        <strain evidence="9 10">LMG 31109</strain>
    </source>
</reference>
<keyword evidence="5 7" id="KW-1133">Transmembrane helix</keyword>
<keyword evidence="2 7" id="KW-0813">Transport</keyword>
<gene>
    <name evidence="9" type="primary">gsiD_1</name>
    <name evidence="9" type="ORF">PNO31109_04032</name>
</gene>
<feature type="transmembrane region" description="Helical" evidence="7">
    <location>
        <begin position="225"/>
        <end position="251"/>
    </location>
</feature>
<keyword evidence="6 7" id="KW-0472">Membrane</keyword>
<dbReference type="AlphaFoldDB" id="A0A5E4XQQ2"/>
<evidence type="ECO:0000313" key="10">
    <source>
        <dbReference type="Proteomes" id="UP000367825"/>
    </source>
</evidence>
<dbReference type="Pfam" id="PF12911">
    <property type="entry name" value="OppC_N"/>
    <property type="match status" value="1"/>
</dbReference>
<dbReference type="InterPro" id="IPR000515">
    <property type="entry name" value="MetI-like"/>
</dbReference>
<feature type="transmembrane region" description="Helical" evidence="7">
    <location>
        <begin position="152"/>
        <end position="178"/>
    </location>
</feature>
<dbReference type="PANTHER" id="PTHR43386:SF25">
    <property type="entry name" value="PEPTIDE ABC TRANSPORTER PERMEASE PROTEIN"/>
    <property type="match status" value="1"/>
</dbReference>
<comment type="subcellular location">
    <subcellularLocation>
        <location evidence="1 7">Cell membrane</location>
        <topology evidence="1 7">Multi-pass membrane protein</topology>
    </subcellularLocation>
</comment>
<dbReference type="Proteomes" id="UP000367825">
    <property type="component" value="Unassembled WGS sequence"/>
</dbReference>
<evidence type="ECO:0000256" key="2">
    <source>
        <dbReference type="ARBA" id="ARBA00022448"/>
    </source>
</evidence>